<dbReference type="OrthoDB" id="978691at2"/>
<keyword evidence="2" id="KW-1185">Reference proteome</keyword>
<dbReference type="STRING" id="651662.SAMN04488069_1054"/>
<evidence type="ECO:0000313" key="2">
    <source>
        <dbReference type="Proteomes" id="UP000199249"/>
    </source>
</evidence>
<dbReference type="Proteomes" id="UP000199249">
    <property type="component" value="Unassembled WGS sequence"/>
</dbReference>
<proteinExistence type="predicted"/>
<dbReference type="AlphaFoldDB" id="A0A1H3GFM6"/>
<evidence type="ECO:0000313" key="1">
    <source>
        <dbReference type="EMBL" id="SDY01857.1"/>
    </source>
</evidence>
<reference evidence="2" key="1">
    <citation type="submission" date="2016-10" db="EMBL/GenBank/DDBJ databases">
        <authorList>
            <person name="Varghese N."/>
            <person name="Submissions S."/>
        </authorList>
    </citation>
    <scope>NUCLEOTIDE SEQUENCE [LARGE SCALE GENOMIC DNA]</scope>
    <source>
        <strain evidence="2">CGMCC 1.8975</strain>
    </source>
</reference>
<organism evidence="1 2">
    <name type="scientific">Hymenobacter psychrophilus</name>
    <dbReference type="NCBI Taxonomy" id="651662"/>
    <lineage>
        <taxon>Bacteria</taxon>
        <taxon>Pseudomonadati</taxon>
        <taxon>Bacteroidota</taxon>
        <taxon>Cytophagia</taxon>
        <taxon>Cytophagales</taxon>
        <taxon>Hymenobacteraceae</taxon>
        <taxon>Hymenobacter</taxon>
    </lineage>
</organism>
<name>A0A1H3GFM6_9BACT</name>
<dbReference type="EMBL" id="FNOV01000005">
    <property type="protein sequence ID" value="SDY01857.1"/>
    <property type="molecule type" value="Genomic_DNA"/>
</dbReference>
<sequence>MYVPFEQLPPTARIWIYQANRPLTADEQAAVQPTLHHFANDWTSHGRTLAASAVILHDQFLVIGLDEGVADASGCSIDASVRFVQRVEQQLGVELLEKSKLAFWVDGHVTLLDRKQLGPAIAAGTLSAETPYFDNTIAQRQQLLERWPAPAADTWLTRYFA</sequence>
<evidence type="ECO:0008006" key="3">
    <source>
        <dbReference type="Google" id="ProtNLM"/>
    </source>
</evidence>
<gene>
    <name evidence="1" type="ORF">SAMN04488069_1054</name>
</gene>
<protein>
    <recommendedName>
        <fullName evidence="3">ABC transporter ATPase</fullName>
    </recommendedName>
</protein>
<dbReference type="RefSeq" id="WP_092739016.1">
    <property type="nucleotide sequence ID" value="NZ_FNOV01000005.1"/>
</dbReference>
<accession>A0A1H3GFM6</accession>